<reference evidence="7" key="2">
    <citation type="journal article" date="2023" name="Microbiol Resour">
        <title>Decontamination and Annotation of the Draft Genome Sequence of the Oomycete Lagenidium giganteum ARSEF 373.</title>
        <authorList>
            <person name="Morgan W.R."/>
            <person name="Tartar A."/>
        </authorList>
    </citation>
    <scope>NUCLEOTIDE SEQUENCE</scope>
    <source>
        <strain evidence="7">ARSEF 373</strain>
    </source>
</reference>
<dbReference type="Pfam" id="PF00096">
    <property type="entry name" value="zf-C2H2"/>
    <property type="match status" value="2"/>
</dbReference>
<dbReference type="EMBL" id="DAKRPA010000057">
    <property type="protein sequence ID" value="DBA00829.1"/>
    <property type="molecule type" value="Genomic_DNA"/>
</dbReference>
<keyword evidence="4" id="KW-0862">Zinc</keyword>
<dbReference type="GO" id="GO:0031519">
    <property type="term" value="C:PcG protein complex"/>
    <property type="evidence" value="ECO:0007669"/>
    <property type="project" value="TreeGrafter"/>
</dbReference>
<sequence>MLTTTAAPIAVWTPISNSKRKISLLSPSKPVDSANVHSMTKDSTPSYERRFKCDQPGCGRRFHRKFTLNEHIKTHTGVKPFKCPVAGCEKLFSTSGNLARHKRLHPSIRFLPCPLPGCKRTFVADNKLRIHLKSHHAIPIFQLQPSAAVVDAVAPMWSGMGDQDSFVELLTSLFGDERQPRDQYQISCSPDHSMDSASEVDELEDDSAALAYLPVVLDDLVRFQLANEE</sequence>
<keyword evidence="3 5" id="KW-0863">Zinc-finger</keyword>
<gene>
    <name evidence="7" type="ORF">N0F65_008472</name>
</gene>
<dbReference type="PROSITE" id="PS50157">
    <property type="entry name" value="ZINC_FINGER_C2H2_2"/>
    <property type="match status" value="3"/>
</dbReference>
<dbReference type="FunFam" id="3.30.160.60:FF:000125">
    <property type="entry name" value="Putative zinc finger protein 143"/>
    <property type="match status" value="1"/>
</dbReference>
<dbReference type="InterPro" id="IPR036236">
    <property type="entry name" value="Znf_C2H2_sf"/>
</dbReference>
<feature type="domain" description="C2H2-type" evidence="6">
    <location>
        <begin position="51"/>
        <end position="80"/>
    </location>
</feature>
<accession>A0AAV2Z5M3</accession>
<evidence type="ECO:0000256" key="1">
    <source>
        <dbReference type="ARBA" id="ARBA00022723"/>
    </source>
</evidence>
<protein>
    <recommendedName>
        <fullName evidence="6">C2H2-type domain-containing protein</fullName>
    </recommendedName>
</protein>
<dbReference type="GO" id="GO:0000785">
    <property type="term" value="C:chromatin"/>
    <property type="evidence" value="ECO:0007669"/>
    <property type="project" value="TreeGrafter"/>
</dbReference>
<evidence type="ECO:0000259" key="6">
    <source>
        <dbReference type="PROSITE" id="PS50157"/>
    </source>
</evidence>
<name>A0AAV2Z5M3_9STRA</name>
<evidence type="ECO:0000256" key="4">
    <source>
        <dbReference type="ARBA" id="ARBA00022833"/>
    </source>
</evidence>
<dbReference type="GO" id="GO:0000981">
    <property type="term" value="F:DNA-binding transcription factor activity, RNA polymerase II-specific"/>
    <property type="evidence" value="ECO:0007669"/>
    <property type="project" value="TreeGrafter"/>
</dbReference>
<dbReference type="PROSITE" id="PS00028">
    <property type="entry name" value="ZINC_FINGER_C2H2_1"/>
    <property type="match status" value="2"/>
</dbReference>
<dbReference type="PANTHER" id="PTHR14003">
    <property type="entry name" value="TRANSCRIPTIONAL REPRESSOR PROTEIN YY"/>
    <property type="match status" value="1"/>
</dbReference>
<evidence type="ECO:0000313" key="8">
    <source>
        <dbReference type="Proteomes" id="UP001146120"/>
    </source>
</evidence>
<evidence type="ECO:0000256" key="5">
    <source>
        <dbReference type="PROSITE-ProRule" id="PRU00042"/>
    </source>
</evidence>
<keyword evidence="2" id="KW-0677">Repeat</keyword>
<dbReference type="SMART" id="SM00355">
    <property type="entry name" value="ZnF_C2H2"/>
    <property type="match status" value="3"/>
</dbReference>
<feature type="domain" description="C2H2-type" evidence="6">
    <location>
        <begin position="111"/>
        <end position="135"/>
    </location>
</feature>
<evidence type="ECO:0000256" key="3">
    <source>
        <dbReference type="ARBA" id="ARBA00022771"/>
    </source>
</evidence>
<dbReference type="PANTHER" id="PTHR14003:SF19">
    <property type="entry name" value="YY2 TRANSCRIPTION FACTOR"/>
    <property type="match status" value="1"/>
</dbReference>
<dbReference type="SUPFAM" id="SSF57667">
    <property type="entry name" value="beta-beta-alpha zinc fingers"/>
    <property type="match status" value="2"/>
</dbReference>
<keyword evidence="8" id="KW-1185">Reference proteome</keyword>
<evidence type="ECO:0000256" key="2">
    <source>
        <dbReference type="ARBA" id="ARBA00022737"/>
    </source>
</evidence>
<dbReference type="GO" id="GO:0008270">
    <property type="term" value="F:zinc ion binding"/>
    <property type="evidence" value="ECO:0007669"/>
    <property type="project" value="UniProtKB-KW"/>
</dbReference>
<dbReference type="InterPro" id="IPR013087">
    <property type="entry name" value="Znf_C2H2_type"/>
</dbReference>
<dbReference type="AlphaFoldDB" id="A0AAV2Z5M3"/>
<dbReference type="Proteomes" id="UP001146120">
    <property type="component" value="Unassembled WGS sequence"/>
</dbReference>
<dbReference type="FunFam" id="3.30.160.60:FF:000264">
    <property type="entry name" value="Zinc finger protein 236"/>
    <property type="match status" value="1"/>
</dbReference>
<proteinExistence type="predicted"/>
<dbReference type="GO" id="GO:0005667">
    <property type="term" value="C:transcription regulator complex"/>
    <property type="evidence" value="ECO:0007669"/>
    <property type="project" value="TreeGrafter"/>
</dbReference>
<organism evidence="7 8">
    <name type="scientific">Lagenidium giganteum</name>
    <dbReference type="NCBI Taxonomy" id="4803"/>
    <lineage>
        <taxon>Eukaryota</taxon>
        <taxon>Sar</taxon>
        <taxon>Stramenopiles</taxon>
        <taxon>Oomycota</taxon>
        <taxon>Peronosporomycetes</taxon>
        <taxon>Pythiales</taxon>
        <taxon>Pythiaceae</taxon>
    </lineage>
</organism>
<comment type="caution">
    <text evidence="7">The sequence shown here is derived from an EMBL/GenBank/DDBJ whole genome shotgun (WGS) entry which is preliminary data.</text>
</comment>
<feature type="domain" description="C2H2-type" evidence="6">
    <location>
        <begin position="81"/>
        <end position="110"/>
    </location>
</feature>
<dbReference type="GO" id="GO:0000978">
    <property type="term" value="F:RNA polymerase II cis-regulatory region sequence-specific DNA binding"/>
    <property type="evidence" value="ECO:0007669"/>
    <property type="project" value="TreeGrafter"/>
</dbReference>
<keyword evidence="1" id="KW-0479">Metal-binding</keyword>
<dbReference type="Gene3D" id="3.30.160.60">
    <property type="entry name" value="Classic Zinc Finger"/>
    <property type="match status" value="2"/>
</dbReference>
<reference evidence="7" key="1">
    <citation type="submission" date="2022-11" db="EMBL/GenBank/DDBJ databases">
        <authorList>
            <person name="Morgan W.R."/>
            <person name="Tartar A."/>
        </authorList>
    </citation>
    <scope>NUCLEOTIDE SEQUENCE</scope>
    <source>
        <strain evidence="7">ARSEF 373</strain>
    </source>
</reference>
<evidence type="ECO:0000313" key="7">
    <source>
        <dbReference type="EMBL" id="DBA00829.1"/>
    </source>
</evidence>